<dbReference type="SMART" id="SM00382">
    <property type="entry name" value="AAA"/>
    <property type="match status" value="1"/>
</dbReference>
<accession>A0A381Z6S6</accession>
<dbReference type="NCBIfam" id="TIGR01026">
    <property type="entry name" value="fliI_yscN"/>
    <property type="match status" value="1"/>
</dbReference>
<dbReference type="InterPro" id="IPR000194">
    <property type="entry name" value="ATPase_F1/V1/A1_a/bsu_nucl-bd"/>
</dbReference>
<dbReference type="Pfam" id="PF18269">
    <property type="entry name" value="T3SS_ATPase_C"/>
    <property type="match status" value="1"/>
</dbReference>
<keyword evidence="2" id="KW-0813">Transport</keyword>
<dbReference type="AlphaFoldDB" id="A0A381Z6S6"/>
<dbReference type="CDD" id="cd01136">
    <property type="entry name" value="ATPase_flagellum-secretory_path_III"/>
    <property type="match status" value="1"/>
</dbReference>
<sequence length="461" mass="50502">MQTESHSVDLPVYSNLGSYIREIENFPVVRREGRVMQVIGNMVEATNPGCAVGGMCLIYNPELRSTVAAEVVGFRQDRMLVMPLHNAHGIGPKCRVVPEERPAMVPVGDGLLGRVLDPLMRPLDGKGELLTSTEIPLYPEVINPMNRKRIKQPLDVGIRSINSCLTCGRGQRIGIMAGSGVGKSVLLGMMARYTDADINVISLVGERGKEVLEFIEDNLGEEGMRRSVVVVATSDQPPLLRMRGAYVATSIAEYFRSEGNDVLLSMDSLTRFAMAQREIGLAAGEPPTTKGFPPSVFALLPGLLERTGTHEGAGSITGFYTVLVEGDDANDPIADAIRAIVDGHIYLSRDIAEKGIYPAIDLLASTSRVMVDVVDQKHLDLNLIMRRTLATYREAEDLINIGAYVQGSNPEIDYAITKNPLIQEFVQQGMNEQTSLNECEERLQQIFGDRLEENVVEEDSS</sequence>
<evidence type="ECO:0000259" key="8">
    <source>
        <dbReference type="SMART" id="SM00382"/>
    </source>
</evidence>
<evidence type="ECO:0000313" key="9">
    <source>
        <dbReference type="EMBL" id="SVA84996.1"/>
    </source>
</evidence>
<dbReference type="InterPro" id="IPR003593">
    <property type="entry name" value="AAA+_ATPase"/>
</dbReference>
<dbReference type="InterPro" id="IPR050053">
    <property type="entry name" value="ATPase_alpha/beta_chains"/>
</dbReference>
<dbReference type="PANTHER" id="PTHR15184:SF9">
    <property type="entry name" value="SPI-1 TYPE 3 SECRETION SYSTEM ATPASE"/>
    <property type="match status" value="1"/>
</dbReference>
<dbReference type="GO" id="GO:0005524">
    <property type="term" value="F:ATP binding"/>
    <property type="evidence" value="ECO:0007669"/>
    <property type="project" value="UniProtKB-KW"/>
</dbReference>
<dbReference type="PANTHER" id="PTHR15184">
    <property type="entry name" value="ATP SYNTHASE"/>
    <property type="match status" value="1"/>
</dbReference>
<dbReference type="InterPro" id="IPR040627">
    <property type="entry name" value="T3SS_ATPase_C"/>
</dbReference>
<dbReference type="Gene3D" id="3.40.50.12240">
    <property type="match status" value="1"/>
</dbReference>
<reference evidence="9" key="1">
    <citation type="submission" date="2018-05" db="EMBL/GenBank/DDBJ databases">
        <authorList>
            <person name="Lanie J.A."/>
            <person name="Ng W.-L."/>
            <person name="Kazmierczak K.M."/>
            <person name="Andrzejewski T.M."/>
            <person name="Davidsen T.M."/>
            <person name="Wayne K.J."/>
            <person name="Tettelin H."/>
            <person name="Glass J.I."/>
            <person name="Rusch D."/>
            <person name="Podicherti R."/>
            <person name="Tsui H.-C.T."/>
            <person name="Winkler M.E."/>
        </authorList>
    </citation>
    <scope>NUCLEOTIDE SEQUENCE</scope>
</reference>
<dbReference type="CDD" id="cd18114">
    <property type="entry name" value="ATP-synt_flagellum-secretory_path_III_C"/>
    <property type="match status" value="1"/>
</dbReference>
<dbReference type="GO" id="GO:0016887">
    <property type="term" value="F:ATP hydrolysis activity"/>
    <property type="evidence" value="ECO:0007669"/>
    <property type="project" value="InterPro"/>
</dbReference>
<dbReference type="EMBL" id="UINC01020186">
    <property type="protein sequence ID" value="SVA84996.1"/>
    <property type="molecule type" value="Genomic_DNA"/>
</dbReference>
<keyword evidence="6" id="KW-0653">Protein transport</keyword>
<organism evidence="9">
    <name type="scientific">marine metagenome</name>
    <dbReference type="NCBI Taxonomy" id="408172"/>
    <lineage>
        <taxon>unclassified sequences</taxon>
        <taxon>metagenomes</taxon>
        <taxon>ecological metagenomes</taxon>
    </lineage>
</organism>
<feature type="domain" description="AAA+ ATPase" evidence="8">
    <location>
        <begin position="169"/>
        <end position="352"/>
    </location>
</feature>
<keyword evidence="5" id="KW-0067">ATP-binding</keyword>
<evidence type="ECO:0000256" key="1">
    <source>
        <dbReference type="ARBA" id="ARBA00004496"/>
    </source>
</evidence>
<evidence type="ECO:0000256" key="3">
    <source>
        <dbReference type="ARBA" id="ARBA00022490"/>
    </source>
</evidence>
<evidence type="ECO:0000256" key="2">
    <source>
        <dbReference type="ARBA" id="ARBA00022448"/>
    </source>
</evidence>
<proteinExistence type="predicted"/>
<dbReference type="FunFam" id="3.40.50.12240:FF:000002">
    <property type="entry name" value="Flagellum-specific ATP synthase FliI"/>
    <property type="match status" value="1"/>
</dbReference>
<dbReference type="GO" id="GO:0030254">
    <property type="term" value="P:protein secretion by the type III secretion system"/>
    <property type="evidence" value="ECO:0007669"/>
    <property type="project" value="InterPro"/>
</dbReference>
<dbReference type="GO" id="GO:0005737">
    <property type="term" value="C:cytoplasm"/>
    <property type="evidence" value="ECO:0007669"/>
    <property type="project" value="UniProtKB-SubCell"/>
</dbReference>
<protein>
    <recommendedName>
        <fullName evidence="8">AAA+ ATPase domain-containing protein</fullName>
    </recommendedName>
</protein>
<dbReference type="SUPFAM" id="SSF52540">
    <property type="entry name" value="P-loop containing nucleoside triphosphate hydrolases"/>
    <property type="match status" value="1"/>
</dbReference>
<dbReference type="GO" id="GO:0046933">
    <property type="term" value="F:proton-transporting ATP synthase activity, rotational mechanism"/>
    <property type="evidence" value="ECO:0007669"/>
    <property type="project" value="TreeGrafter"/>
</dbReference>
<dbReference type="InterPro" id="IPR004100">
    <property type="entry name" value="ATPase_F1/V1/A1_a/bsu_N"/>
</dbReference>
<evidence type="ECO:0000256" key="4">
    <source>
        <dbReference type="ARBA" id="ARBA00022741"/>
    </source>
</evidence>
<dbReference type="Pfam" id="PF00006">
    <property type="entry name" value="ATP-synt_ab"/>
    <property type="match status" value="1"/>
</dbReference>
<evidence type="ECO:0000256" key="7">
    <source>
        <dbReference type="ARBA" id="ARBA00022967"/>
    </source>
</evidence>
<dbReference type="InterPro" id="IPR005714">
    <property type="entry name" value="ATPase_T3SS_FliI/YscN"/>
</dbReference>
<dbReference type="GO" id="GO:0030257">
    <property type="term" value="C:type III protein secretion system complex"/>
    <property type="evidence" value="ECO:0007669"/>
    <property type="project" value="InterPro"/>
</dbReference>
<name>A0A381Z6S6_9ZZZZ</name>
<keyword evidence="3" id="KW-0963">Cytoplasm</keyword>
<gene>
    <name evidence="9" type="ORF">METZ01_LOCUS137850</name>
</gene>
<dbReference type="Pfam" id="PF02874">
    <property type="entry name" value="ATP-synt_ab_N"/>
    <property type="match status" value="1"/>
</dbReference>
<dbReference type="InterPro" id="IPR027417">
    <property type="entry name" value="P-loop_NTPase"/>
</dbReference>
<evidence type="ECO:0000256" key="5">
    <source>
        <dbReference type="ARBA" id="ARBA00022840"/>
    </source>
</evidence>
<keyword evidence="4" id="KW-0547">Nucleotide-binding</keyword>
<keyword evidence="7" id="KW-1278">Translocase</keyword>
<evidence type="ECO:0000256" key="6">
    <source>
        <dbReference type="ARBA" id="ARBA00022927"/>
    </source>
</evidence>
<comment type="subcellular location">
    <subcellularLocation>
        <location evidence="1">Cytoplasm</location>
    </subcellularLocation>
</comment>